<reference evidence="1 2" key="1">
    <citation type="submission" date="2021-01" db="EMBL/GenBank/DDBJ databases">
        <title>Cercospora kikuchii MAFF 305040 whole genome shotgun sequence.</title>
        <authorList>
            <person name="Kashiwa T."/>
            <person name="Suzuki T."/>
        </authorList>
    </citation>
    <scope>NUCLEOTIDE SEQUENCE [LARGE SCALE GENOMIC DNA]</scope>
    <source>
        <strain evidence="1 2">MAFF 305040</strain>
    </source>
</reference>
<name>A0A9P3CWH2_9PEZI</name>
<dbReference type="EMBL" id="BOLY01000008">
    <property type="protein sequence ID" value="GIZ48967.1"/>
    <property type="molecule type" value="Genomic_DNA"/>
</dbReference>
<evidence type="ECO:0000313" key="1">
    <source>
        <dbReference type="EMBL" id="GIZ48967.1"/>
    </source>
</evidence>
<proteinExistence type="predicted"/>
<protein>
    <submittedName>
        <fullName evidence="1">Uncharacterized protein</fullName>
    </submittedName>
</protein>
<accession>A0A9P3CWH2</accession>
<evidence type="ECO:0000313" key="2">
    <source>
        <dbReference type="Proteomes" id="UP000825890"/>
    </source>
</evidence>
<sequence>MNLISLRAPLRSYMSKLQATGGWSAVSILELRIQPVLDAVFAGGTPALVEGHDAQTTGGKDVDEQLAQLVKDNFSSRAYMISLFKASIRRISRQPLYQYSNKLYQYSNDLERTRTRYEEYAAFPIRFHNGTEIKVVHVRHGLLSDLVKQHGPVLSAQETMGVRFLQ</sequence>
<dbReference type="RefSeq" id="XP_044663454.1">
    <property type="nucleotide sequence ID" value="XM_044807519.1"/>
</dbReference>
<dbReference type="AlphaFoldDB" id="A0A9P3CWH2"/>
<gene>
    <name evidence="1" type="ORF">CKM354_001201000</name>
</gene>
<dbReference type="GeneID" id="68297585"/>
<organism evidence="1 2">
    <name type="scientific">Cercospora kikuchii</name>
    <dbReference type="NCBI Taxonomy" id="84275"/>
    <lineage>
        <taxon>Eukaryota</taxon>
        <taxon>Fungi</taxon>
        <taxon>Dikarya</taxon>
        <taxon>Ascomycota</taxon>
        <taxon>Pezizomycotina</taxon>
        <taxon>Dothideomycetes</taxon>
        <taxon>Dothideomycetidae</taxon>
        <taxon>Mycosphaerellales</taxon>
        <taxon>Mycosphaerellaceae</taxon>
        <taxon>Cercospora</taxon>
    </lineage>
</organism>
<comment type="caution">
    <text evidence="1">The sequence shown here is derived from an EMBL/GenBank/DDBJ whole genome shotgun (WGS) entry which is preliminary data.</text>
</comment>
<keyword evidence="2" id="KW-1185">Reference proteome</keyword>
<dbReference type="Proteomes" id="UP000825890">
    <property type="component" value="Unassembled WGS sequence"/>
</dbReference>